<dbReference type="EMBL" id="JAKWBI020000424">
    <property type="protein sequence ID" value="KAJ2895143.1"/>
    <property type="molecule type" value="Genomic_DNA"/>
</dbReference>
<name>A0AAD5WPF9_9PEZI</name>
<dbReference type="PRINTS" id="PR01415">
    <property type="entry name" value="ANKYRIN"/>
</dbReference>
<dbReference type="Proteomes" id="UP001201980">
    <property type="component" value="Unassembled WGS sequence"/>
</dbReference>
<feature type="repeat" description="ANK" evidence="3">
    <location>
        <begin position="1463"/>
        <end position="1495"/>
    </location>
</feature>
<feature type="repeat" description="ANK" evidence="3">
    <location>
        <begin position="1099"/>
        <end position="1131"/>
    </location>
</feature>
<feature type="repeat" description="ANK" evidence="3">
    <location>
        <begin position="1164"/>
        <end position="1198"/>
    </location>
</feature>
<organism evidence="7 8">
    <name type="scientific">Zalerion maritima</name>
    <dbReference type="NCBI Taxonomy" id="339359"/>
    <lineage>
        <taxon>Eukaryota</taxon>
        <taxon>Fungi</taxon>
        <taxon>Dikarya</taxon>
        <taxon>Ascomycota</taxon>
        <taxon>Pezizomycotina</taxon>
        <taxon>Sordariomycetes</taxon>
        <taxon>Lulworthiomycetidae</taxon>
        <taxon>Lulworthiales</taxon>
        <taxon>Lulworthiaceae</taxon>
        <taxon>Zalerion</taxon>
    </lineage>
</organism>
<reference evidence="7" key="1">
    <citation type="submission" date="2022-07" db="EMBL/GenBank/DDBJ databases">
        <title>Draft genome sequence of Zalerion maritima ATCC 34329, a (micro)plastics degrading marine fungus.</title>
        <authorList>
            <person name="Paco A."/>
            <person name="Goncalves M.F.M."/>
            <person name="Rocha-Santos T.A.P."/>
            <person name="Alves A."/>
        </authorList>
    </citation>
    <scope>NUCLEOTIDE SEQUENCE</scope>
    <source>
        <strain evidence="7">ATCC 34329</strain>
    </source>
</reference>
<evidence type="ECO:0000313" key="7">
    <source>
        <dbReference type="EMBL" id="KAJ2895143.1"/>
    </source>
</evidence>
<keyword evidence="5" id="KW-0472">Membrane</keyword>
<gene>
    <name evidence="7" type="ORF">MKZ38_006860</name>
</gene>
<evidence type="ECO:0000256" key="1">
    <source>
        <dbReference type="ARBA" id="ARBA00022737"/>
    </source>
</evidence>
<evidence type="ECO:0000256" key="6">
    <source>
        <dbReference type="SAM" id="SignalP"/>
    </source>
</evidence>
<comment type="caution">
    <text evidence="7">The sequence shown here is derived from an EMBL/GenBank/DDBJ whole genome shotgun (WGS) entry which is preliminary data.</text>
</comment>
<dbReference type="InterPro" id="IPR002110">
    <property type="entry name" value="Ankyrin_rpt"/>
</dbReference>
<feature type="repeat" description="ANK" evidence="3">
    <location>
        <begin position="1397"/>
        <end position="1429"/>
    </location>
</feature>
<feature type="chain" id="PRO_5042107869" evidence="6">
    <location>
        <begin position="24"/>
        <end position="1550"/>
    </location>
</feature>
<dbReference type="InterPro" id="IPR036770">
    <property type="entry name" value="Ankyrin_rpt-contain_sf"/>
</dbReference>
<evidence type="ECO:0000313" key="8">
    <source>
        <dbReference type="Proteomes" id="UP001201980"/>
    </source>
</evidence>
<feature type="transmembrane region" description="Helical" evidence="5">
    <location>
        <begin position="61"/>
        <end position="86"/>
    </location>
</feature>
<feature type="repeat" description="ANK" evidence="3">
    <location>
        <begin position="1298"/>
        <end position="1330"/>
    </location>
</feature>
<proteinExistence type="predicted"/>
<feature type="compositionally biased region" description="Low complexity" evidence="4">
    <location>
        <begin position="712"/>
        <end position="729"/>
    </location>
</feature>
<keyword evidence="6" id="KW-0732">Signal</keyword>
<dbReference type="Gene3D" id="1.25.40.20">
    <property type="entry name" value="Ankyrin repeat-containing domain"/>
    <property type="match status" value="8"/>
</dbReference>
<dbReference type="PANTHER" id="PTHR24188:SF29">
    <property type="entry name" value="GH09064P"/>
    <property type="match status" value="1"/>
</dbReference>
<keyword evidence="8" id="KW-1185">Reference proteome</keyword>
<evidence type="ECO:0000256" key="2">
    <source>
        <dbReference type="ARBA" id="ARBA00023043"/>
    </source>
</evidence>
<dbReference type="PROSITE" id="PS51257">
    <property type="entry name" value="PROKAR_LIPOPROTEIN"/>
    <property type="match status" value="1"/>
</dbReference>
<keyword evidence="5" id="KW-0812">Transmembrane</keyword>
<evidence type="ECO:0000256" key="3">
    <source>
        <dbReference type="PROSITE-ProRule" id="PRU00023"/>
    </source>
</evidence>
<feature type="repeat" description="ANK" evidence="3">
    <location>
        <begin position="1265"/>
        <end position="1297"/>
    </location>
</feature>
<evidence type="ECO:0000256" key="4">
    <source>
        <dbReference type="SAM" id="MobiDB-lite"/>
    </source>
</evidence>
<feature type="repeat" description="ANK" evidence="3">
    <location>
        <begin position="1430"/>
        <end position="1462"/>
    </location>
</feature>
<feature type="repeat" description="ANK" evidence="3">
    <location>
        <begin position="1199"/>
        <end position="1231"/>
    </location>
</feature>
<feature type="signal peptide" evidence="6">
    <location>
        <begin position="1"/>
        <end position="23"/>
    </location>
</feature>
<accession>A0AAD5WPF9</accession>
<feature type="repeat" description="ANK" evidence="3">
    <location>
        <begin position="1364"/>
        <end position="1396"/>
    </location>
</feature>
<feature type="repeat" description="ANK" evidence="3">
    <location>
        <begin position="1033"/>
        <end position="1065"/>
    </location>
</feature>
<feature type="transmembrane region" description="Helical" evidence="5">
    <location>
        <begin position="235"/>
        <end position="256"/>
    </location>
</feature>
<feature type="repeat" description="ANK" evidence="3">
    <location>
        <begin position="1066"/>
        <end position="1098"/>
    </location>
</feature>
<feature type="repeat" description="ANK" evidence="3">
    <location>
        <begin position="1331"/>
        <end position="1363"/>
    </location>
</feature>
<dbReference type="PROSITE" id="PS50088">
    <property type="entry name" value="ANK_REPEAT"/>
    <property type="match status" value="15"/>
</dbReference>
<sequence>MVVAKNLSFLLALLFAGCVAADAGDDFSNNLFSDLAPLLALFGERVTMQFMSQSMGWTDNIILAMAPLGIITVIISAIRVGGPVWLKTIIGRARENLAAAEMELMSSTSDEVCELWNGQGIVRCMGSAPVIEFICLLPKNLDRTSKSAELMPKVTMCDLKGAMEGGHLVKANLSIAEDFHRWWDDSKRPLSHRKPDLERSPGRQSPEAPEIYIVRNTAKAAPNISHNSHSYFWRVPLRIIAVIGIILQVVVLVYSGFATYHPKLKFQKDGRPVAGYAFPCTAIGTLVLVTGVLVCSHVVESSTDEDRYQPRGNGARMVWLQQTQKVSDQAFKSSAIFTPTHRSIITESYRAGTLGRATSRKHDPRSWLDRQLIVVILAVTSRYKSFRQHIGRARPSRRTPAASTEADGGMTEDQAYATILEVKTILGTLIGLCGFFVQFVGLRGMHWSASVAQLGAILVMTCLRAWVRRGLAMPPGSKSLISGFELEWFATTLGDLKKAPWLDTSDSGEEAAKDWRIVTGGNHEIYEKLSETKDHEASENGTSRAHTVMNIRRDLGMLANLHGPAFAEATALKRAIEVTMDVLFGSSGPGSFTWSLRVNYAGSDAQSIHFHFTRHNGKWEACSEIEAALSLWLFSVSDQDDIRSRTQGSHGEQNLRLLGPSTPSLRRDLRWWMPSDVSGVLEVEEDEGGLEEKDVLEVKHHRVVGCGRQQVGQNGSRGSSASSMSQQDIHSTRYGSTEPNFEVANVGIGKDTRNALLATASYDPLKILYAQDMFSAFMWAMAKRLKDPMEGGAETRHITSSASSWQSFTLRNDRLSKMAEDIQSTGLGSLDQIYLSVIPPLSVEQKLPQADEIIKLARQQAKRDEQLQHWKEAGAAYLWVFRATATFPADSGIAVRGTAVLMEYLRTVTLGIELKEAQQYENGDIRTLKEVKSELEAELDSKPKESESKVEQEMKTARRRVISNLMRLYKEQGREWKCDIVQKDGSAGEEDTSYPVTFNDTELHRLSRSRPGKGRAERKIGAALPHVNSKDIHDWTPLHYAAVTGSENAASKLLKHQANSNAQDLIEWTPLHYACQGGYLPIVQSLIQEGAELDASGRDRVAPLHCAAMNGHLPVVRLLVEAGAALDVLDALRNTPLHWAAYKGHQEVVRYLSQDANKRLRDHIGRTALHLAAMSGNGGDEVVKILLENGVDKKVRDRHGRTPLHGAAYGGHEAVAKLLLDALAEKEAKDNYGQTPLHRAAYGGHEAVAKLFLEAGAEKEATDNNGWTPLYGAAYGGHEAIAKLFLDAGAEKEAKDNDGWTPLYGAAFGGHEAVAKLLLNAGAEKEAKDNYGQTPLHKAADGGHEAVAKLFLEAGAEKKAKDNDGWTPLHGAAFGGHEAVAKLLLNAGAEKEAKDNDGWTPLYRAAYEGHEAVAKLLLDAGAEKEAKDNDGWTPLYRAAYGGHKAVTKLLLDAGAEKEAKDNNGWTPLYRAAYEGHEAVAKFFLDAGAEKEAKDNDGRTPLHGAAFGGHEAIAKLLLDAGAEKEAKDNDGRTPLHVTPAHKQGLVALLTP</sequence>
<dbReference type="Pfam" id="PF12796">
    <property type="entry name" value="Ank_2"/>
    <property type="match status" value="4"/>
</dbReference>
<keyword evidence="5" id="KW-1133">Transmembrane helix</keyword>
<feature type="transmembrane region" description="Helical" evidence="5">
    <location>
        <begin position="276"/>
        <end position="299"/>
    </location>
</feature>
<dbReference type="PANTHER" id="PTHR24188">
    <property type="entry name" value="ANKYRIN REPEAT PROTEIN"/>
    <property type="match status" value="1"/>
</dbReference>
<keyword evidence="1" id="KW-0677">Repeat</keyword>
<keyword evidence="2 3" id="KW-0040">ANK repeat</keyword>
<dbReference type="SMART" id="SM00248">
    <property type="entry name" value="ANK"/>
    <property type="match status" value="15"/>
</dbReference>
<dbReference type="Pfam" id="PF00023">
    <property type="entry name" value="Ank"/>
    <property type="match status" value="1"/>
</dbReference>
<evidence type="ECO:0000256" key="5">
    <source>
        <dbReference type="SAM" id="Phobius"/>
    </source>
</evidence>
<dbReference type="Pfam" id="PF13637">
    <property type="entry name" value="Ank_4"/>
    <property type="match status" value="3"/>
</dbReference>
<feature type="repeat" description="ANK" evidence="3">
    <location>
        <begin position="1132"/>
        <end position="1152"/>
    </location>
</feature>
<feature type="repeat" description="ANK" evidence="3">
    <location>
        <begin position="1496"/>
        <end position="1528"/>
    </location>
</feature>
<dbReference type="SUPFAM" id="SSF48403">
    <property type="entry name" value="Ankyrin repeat"/>
    <property type="match status" value="2"/>
</dbReference>
<feature type="repeat" description="ANK" evidence="3">
    <location>
        <begin position="1232"/>
        <end position="1264"/>
    </location>
</feature>
<protein>
    <submittedName>
        <fullName evidence="7">Uncharacterized protein</fullName>
    </submittedName>
</protein>
<feature type="region of interest" description="Disordered" evidence="4">
    <location>
        <begin position="709"/>
        <end position="736"/>
    </location>
</feature>
<dbReference type="PROSITE" id="PS50297">
    <property type="entry name" value="ANK_REP_REGION"/>
    <property type="match status" value="15"/>
</dbReference>
<feature type="transmembrane region" description="Helical" evidence="5">
    <location>
        <begin position="424"/>
        <end position="441"/>
    </location>
</feature>